<dbReference type="GO" id="GO:0043565">
    <property type="term" value="F:sequence-specific DNA binding"/>
    <property type="evidence" value="ECO:0007669"/>
    <property type="project" value="InterPro"/>
</dbReference>
<name>A0AAV8DFU0_9POAL</name>
<dbReference type="InterPro" id="IPR036576">
    <property type="entry name" value="WRKY_dom_sf"/>
</dbReference>
<evidence type="ECO:0000256" key="5">
    <source>
        <dbReference type="ARBA" id="ARBA00023242"/>
    </source>
</evidence>
<comment type="caution">
    <text evidence="8">The sequence shown here is derived from an EMBL/GenBank/DDBJ whole genome shotgun (WGS) entry which is preliminary data.</text>
</comment>
<dbReference type="SMART" id="SM00774">
    <property type="entry name" value="WRKY"/>
    <property type="match status" value="1"/>
</dbReference>
<dbReference type="PROSITE" id="PS50811">
    <property type="entry name" value="WRKY"/>
    <property type="match status" value="1"/>
</dbReference>
<dbReference type="InterPro" id="IPR018872">
    <property type="entry name" value="Zn-cluster-dom"/>
</dbReference>
<keyword evidence="2" id="KW-0805">Transcription regulation</keyword>
<evidence type="ECO:0000256" key="6">
    <source>
        <dbReference type="SAM" id="MobiDB-lite"/>
    </source>
</evidence>
<dbReference type="Gene3D" id="2.20.25.80">
    <property type="entry name" value="WRKY domain"/>
    <property type="match status" value="1"/>
</dbReference>
<dbReference type="Pfam" id="PF10533">
    <property type="entry name" value="Plant_zn_clust"/>
    <property type="match status" value="1"/>
</dbReference>
<dbReference type="Proteomes" id="UP001140206">
    <property type="component" value="Chromosome 4"/>
</dbReference>
<protein>
    <submittedName>
        <fullName evidence="8">WRKY DNA-binding protein 11</fullName>
    </submittedName>
</protein>
<dbReference type="PANTHER" id="PTHR31282">
    <property type="entry name" value="WRKY TRANSCRIPTION FACTOR 21-RELATED"/>
    <property type="match status" value="1"/>
</dbReference>
<evidence type="ECO:0000256" key="1">
    <source>
        <dbReference type="ARBA" id="ARBA00004123"/>
    </source>
</evidence>
<reference evidence="8" key="1">
    <citation type="submission" date="2022-08" db="EMBL/GenBank/DDBJ databases">
        <authorList>
            <person name="Marques A."/>
        </authorList>
    </citation>
    <scope>NUCLEOTIDE SEQUENCE</scope>
    <source>
        <strain evidence="8">RhyPub2mFocal</strain>
        <tissue evidence="8">Leaves</tissue>
    </source>
</reference>
<accession>A0AAV8DFU0</accession>
<evidence type="ECO:0000313" key="8">
    <source>
        <dbReference type="EMBL" id="KAJ4765128.1"/>
    </source>
</evidence>
<evidence type="ECO:0000259" key="7">
    <source>
        <dbReference type="PROSITE" id="PS50811"/>
    </source>
</evidence>
<proteinExistence type="predicted"/>
<keyword evidence="4" id="KW-0804">Transcription</keyword>
<dbReference type="InterPro" id="IPR003657">
    <property type="entry name" value="WRKY_dom"/>
</dbReference>
<feature type="domain" description="WRKY" evidence="7">
    <location>
        <begin position="264"/>
        <end position="330"/>
    </location>
</feature>
<feature type="compositionally biased region" description="Low complexity" evidence="6">
    <location>
        <begin position="162"/>
        <end position="181"/>
    </location>
</feature>
<dbReference type="EMBL" id="JAMFTS010000004">
    <property type="protein sequence ID" value="KAJ4765128.1"/>
    <property type="molecule type" value="Genomic_DNA"/>
</dbReference>
<dbReference type="FunFam" id="2.20.25.80:FF:000004">
    <property type="entry name" value="WRKY transcription factor 65"/>
    <property type="match status" value="1"/>
</dbReference>
<gene>
    <name evidence="8" type="ORF">LUZ62_075503</name>
</gene>
<sequence length="349" mass="38222">MSKNHLQGQFHKYEPFEDLGTKEKLVNVVKSISIYINPPSLPKFSFLLSLSLSSLQRAMLALDLIGPSSRTYPSSDGSDHDTSSIQEAAAAGLQDMRHLISSLSSKPPNQNSDYTQITNSTISKFKNLISILNRTGHARFRRGPTLQSPVKPKPQSLTLDLSISSGNNNTNNNSSSFDLSSVTGDGSVSNGMRGGPALAPVQIGLPPVPVSSPVPVSGVKRKPWCHEHAHSENALKANAGRCHCTKRRKSKVKKTVRVPAVSSKNADIPPDDFSWRKYGQKPIKGSPYPRGYYKCSTRRGCPARKHVERDPQDPSMLIVTYEGDHIHNIAPEQQLSLPPPPFVRSESMI</sequence>
<feature type="region of interest" description="Disordered" evidence="6">
    <location>
        <begin position="139"/>
        <end position="195"/>
    </location>
</feature>
<evidence type="ECO:0000313" key="9">
    <source>
        <dbReference type="Proteomes" id="UP001140206"/>
    </source>
</evidence>
<evidence type="ECO:0000256" key="2">
    <source>
        <dbReference type="ARBA" id="ARBA00023015"/>
    </source>
</evidence>
<keyword evidence="5" id="KW-0539">Nucleus</keyword>
<keyword evidence="9" id="KW-1185">Reference proteome</keyword>
<comment type="subcellular location">
    <subcellularLocation>
        <location evidence="1">Nucleus</location>
    </subcellularLocation>
</comment>
<dbReference type="InterPro" id="IPR044810">
    <property type="entry name" value="WRKY_plant"/>
</dbReference>
<evidence type="ECO:0000256" key="3">
    <source>
        <dbReference type="ARBA" id="ARBA00023125"/>
    </source>
</evidence>
<dbReference type="GO" id="GO:0005634">
    <property type="term" value="C:nucleus"/>
    <property type="evidence" value="ECO:0007669"/>
    <property type="project" value="UniProtKB-SubCell"/>
</dbReference>
<dbReference type="SUPFAM" id="SSF118290">
    <property type="entry name" value="WRKY DNA-binding domain"/>
    <property type="match status" value="1"/>
</dbReference>
<dbReference type="Pfam" id="PF03106">
    <property type="entry name" value="WRKY"/>
    <property type="match status" value="1"/>
</dbReference>
<organism evidence="8 9">
    <name type="scientific">Rhynchospora pubera</name>
    <dbReference type="NCBI Taxonomy" id="906938"/>
    <lineage>
        <taxon>Eukaryota</taxon>
        <taxon>Viridiplantae</taxon>
        <taxon>Streptophyta</taxon>
        <taxon>Embryophyta</taxon>
        <taxon>Tracheophyta</taxon>
        <taxon>Spermatophyta</taxon>
        <taxon>Magnoliopsida</taxon>
        <taxon>Liliopsida</taxon>
        <taxon>Poales</taxon>
        <taxon>Cyperaceae</taxon>
        <taxon>Cyperoideae</taxon>
        <taxon>Rhynchosporeae</taxon>
        <taxon>Rhynchospora</taxon>
    </lineage>
</organism>
<dbReference type="GO" id="GO:0003700">
    <property type="term" value="F:DNA-binding transcription factor activity"/>
    <property type="evidence" value="ECO:0007669"/>
    <property type="project" value="InterPro"/>
</dbReference>
<dbReference type="AlphaFoldDB" id="A0AAV8DFU0"/>
<keyword evidence="3 8" id="KW-0238">DNA-binding</keyword>
<evidence type="ECO:0000256" key="4">
    <source>
        <dbReference type="ARBA" id="ARBA00023163"/>
    </source>
</evidence>